<feature type="region of interest" description="Disordered" evidence="1">
    <location>
        <begin position="24"/>
        <end position="69"/>
    </location>
</feature>
<dbReference type="Proteomes" id="UP001152622">
    <property type="component" value="Chromosome 20"/>
</dbReference>
<name>A0A9Q1ECK3_SYNKA</name>
<comment type="caution">
    <text evidence="2">The sequence shown here is derived from an EMBL/GenBank/DDBJ whole genome shotgun (WGS) entry which is preliminary data.</text>
</comment>
<proteinExistence type="predicted"/>
<sequence length="91" mass="9835">MGTGCRANPANQRLCLLLLNPGSRRRRDSSVHASAPVSAGKAEKGLTFDMEGKTNVPSSSPEQTHPPLPPWRCAACRGLRLELRLAARDVM</sequence>
<protein>
    <submittedName>
        <fullName evidence="2">Uncharacterized protein</fullName>
    </submittedName>
</protein>
<evidence type="ECO:0000256" key="1">
    <source>
        <dbReference type="SAM" id="MobiDB-lite"/>
    </source>
</evidence>
<evidence type="ECO:0000313" key="3">
    <source>
        <dbReference type="Proteomes" id="UP001152622"/>
    </source>
</evidence>
<organism evidence="2 3">
    <name type="scientific">Synaphobranchus kaupii</name>
    <name type="common">Kaup's arrowtooth eel</name>
    <dbReference type="NCBI Taxonomy" id="118154"/>
    <lineage>
        <taxon>Eukaryota</taxon>
        <taxon>Metazoa</taxon>
        <taxon>Chordata</taxon>
        <taxon>Craniata</taxon>
        <taxon>Vertebrata</taxon>
        <taxon>Euteleostomi</taxon>
        <taxon>Actinopterygii</taxon>
        <taxon>Neopterygii</taxon>
        <taxon>Teleostei</taxon>
        <taxon>Anguilliformes</taxon>
        <taxon>Synaphobranchidae</taxon>
        <taxon>Synaphobranchus</taxon>
    </lineage>
</organism>
<gene>
    <name evidence="2" type="ORF">SKAU_G00396540</name>
</gene>
<dbReference type="AlphaFoldDB" id="A0A9Q1ECK3"/>
<keyword evidence="3" id="KW-1185">Reference proteome</keyword>
<evidence type="ECO:0000313" key="2">
    <source>
        <dbReference type="EMBL" id="KAJ8336311.1"/>
    </source>
</evidence>
<dbReference type="EMBL" id="JAINUF010000020">
    <property type="protein sequence ID" value="KAJ8336311.1"/>
    <property type="molecule type" value="Genomic_DNA"/>
</dbReference>
<reference evidence="2" key="1">
    <citation type="journal article" date="2023" name="Science">
        <title>Genome structures resolve the early diversification of teleost fishes.</title>
        <authorList>
            <person name="Parey E."/>
            <person name="Louis A."/>
            <person name="Montfort J."/>
            <person name="Bouchez O."/>
            <person name="Roques C."/>
            <person name="Iampietro C."/>
            <person name="Lluch J."/>
            <person name="Castinel A."/>
            <person name="Donnadieu C."/>
            <person name="Desvignes T."/>
            <person name="Floi Bucao C."/>
            <person name="Jouanno E."/>
            <person name="Wen M."/>
            <person name="Mejri S."/>
            <person name="Dirks R."/>
            <person name="Jansen H."/>
            <person name="Henkel C."/>
            <person name="Chen W.J."/>
            <person name="Zahm M."/>
            <person name="Cabau C."/>
            <person name="Klopp C."/>
            <person name="Thompson A.W."/>
            <person name="Robinson-Rechavi M."/>
            <person name="Braasch I."/>
            <person name="Lecointre G."/>
            <person name="Bobe J."/>
            <person name="Postlethwait J.H."/>
            <person name="Berthelot C."/>
            <person name="Roest Crollius H."/>
            <person name="Guiguen Y."/>
        </authorList>
    </citation>
    <scope>NUCLEOTIDE SEQUENCE</scope>
    <source>
        <strain evidence="2">WJC10195</strain>
    </source>
</reference>
<accession>A0A9Q1ECK3</accession>
<feature type="compositionally biased region" description="Basic and acidic residues" evidence="1">
    <location>
        <begin position="41"/>
        <end position="52"/>
    </location>
</feature>